<dbReference type="Proteomes" id="UP000077755">
    <property type="component" value="Chromosome 4"/>
</dbReference>
<protein>
    <recommendedName>
        <fullName evidence="1">DUF4371 domain-containing protein</fullName>
    </recommendedName>
</protein>
<reference evidence="2" key="2">
    <citation type="submission" date="2022-03" db="EMBL/GenBank/DDBJ databases">
        <title>Draft title - Genomic analysis of global carrot germplasm unveils the trajectory of domestication and the origin of high carotenoid orange carrot.</title>
        <authorList>
            <person name="Iorizzo M."/>
            <person name="Ellison S."/>
            <person name="Senalik D."/>
            <person name="Macko-Podgorni A."/>
            <person name="Grzebelus D."/>
            <person name="Bostan H."/>
            <person name="Rolling W."/>
            <person name="Curaba J."/>
            <person name="Simon P."/>
        </authorList>
    </citation>
    <scope>NUCLEOTIDE SEQUENCE</scope>
    <source>
        <tissue evidence="2">Leaf</tissue>
    </source>
</reference>
<dbReference type="Pfam" id="PF14291">
    <property type="entry name" value="DUF4371"/>
    <property type="match status" value="1"/>
</dbReference>
<organism evidence="2 3">
    <name type="scientific">Daucus carota subsp. sativus</name>
    <name type="common">Carrot</name>
    <dbReference type="NCBI Taxonomy" id="79200"/>
    <lineage>
        <taxon>Eukaryota</taxon>
        <taxon>Viridiplantae</taxon>
        <taxon>Streptophyta</taxon>
        <taxon>Embryophyta</taxon>
        <taxon>Tracheophyta</taxon>
        <taxon>Spermatophyta</taxon>
        <taxon>Magnoliopsida</taxon>
        <taxon>eudicotyledons</taxon>
        <taxon>Gunneridae</taxon>
        <taxon>Pentapetalae</taxon>
        <taxon>asterids</taxon>
        <taxon>campanulids</taxon>
        <taxon>Apiales</taxon>
        <taxon>Apiaceae</taxon>
        <taxon>Apioideae</taxon>
        <taxon>Scandiceae</taxon>
        <taxon>Daucinae</taxon>
        <taxon>Daucus</taxon>
        <taxon>Daucus sect. Daucus</taxon>
    </lineage>
</organism>
<evidence type="ECO:0000313" key="3">
    <source>
        <dbReference type="Proteomes" id="UP000077755"/>
    </source>
</evidence>
<dbReference type="PANTHER" id="PTHR11697">
    <property type="entry name" value="GENERAL TRANSCRIPTION FACTOR 2-RELATED ZINC FINGER PROTEIN"/>
    <property type="match status" value="1"/>
</dbReference>
<name>A0AAF0WTJ6_DAUCS</name>
<feature type="domain" description="DUF4371" evidence="1">
    <location>
        <begin position="3"/>
        <end position="100"/>
    </location>
</feature>
<dbReference type="EMBL" id="CP093346">
    <property type="protein sequence ID" value="WOG95842.1"/>
    <property type="molecule type" value="Genomic_DNA"/>
</dbReference>
<keyword evidence="3" id="KW-1185">Reference proteome</keyword>
<reference evidence="2" key="1">
    <citation type="journal article" date="2016" name="Nat. Genet.">
        <title>A high-quality carrot genome assembly provides new insights into carotenoid accumulation and asterid genome evolution.</title>
        <authorList>
            <person name="Iorizzo M."/>
            <person name="Ellison S."/>
            <person name="Senalik D."/>
            <person name="Zeng P."/>
            <person name="Satapoomin P."/>
            <person name="Huang J."/>
            <person name="Bowman M."/>
            <person name="Iovene M."/>
            <person name="Sanseverino W."/>
            <person name="Cavagnaro P."/>
            <person name="Yildiz M."/>
            <person name="Macko-Podgorni A."/>
            <person name="Moranska E."/>
            <person name="Grzebelus E."/>
            <person name="Grzebelus D."/>
            <person name="Ashrafi H."/>
            <person name="Zheng Z."/>
            <person name="Cheng S."/>
            <person name="Spooner D."/>
            <person name="Van Deynze A."/>
            <person name="Simon P."/>
        </authorList>
    </citation>
    <scope>NUCLEOTIDE SEQUENCE</scope>
    <source>
        <tissue evidence="2">Leaf</tissue>
    </source>
</reference>
<dbReference type="InterPro" id="IPR025398">
    <property type="entry name" value="DUF4371"/>
</dbReference>
<dbReference type="InterPro" id="IPR055298">
    <property type="entry name" value="AtLOH3-like"/>
</dbReference>
<dbReference type="KEGG" id="dcr:108217095"/>
<dbReference type="SUPFAM" id="SSF53098">
    <property type="entry name" value="Ribonuclease H-like"/>
    <property type="match status" value="1"/>
</dbReference>
<proteinExistence type="predicted"/>
<dbReference type="InterPro" id="IPR012337">
    <property type="entry name" value="RNaseH-like_sf"/>
</dbReference>
<dbReference type="AlphaFoldDB" id="A0AAF0WTJ6"/>
<gene>
    <name evidence="2" type="ORF">DCAR_0415171</name>
</gene>
<evidence type="ECO:0000313" key="2">
    <source>
        <dbReference type="EMBL" id="WOG95842.1"/>
    </source>
</evidence>
<sequence>MAVETTKIILSELGDDLFSILVDESRDISVKEQMVILLRYVNKNGCIVERFLGVVHVGDTTSLSLKFGVEELLQKHQLSVAKIRGQGYDGASNMQGKFTGLKSLILKDNPCAFYVHYFAHQLQLALVGRVRKHRKISMFFTQLNTITSVVAGSCKRQDLLRDKQTTEVIEGICSGQMSSGKGLNQELTLKRAGDTRWGSYYTTLLSLIRLFNPAISVLEHIVEHTDDHDLRDGWESFLQEVTSFCESHNVVVVDMSSSFVDPRRVLRKSEVLTNLHHYRNDMFIDILERQVQELNDRFDEIGTELLFGMSCLDPQNSFSAFDKERLVNFARLYPSEFSPVHIMELEWTLPTYFQDVTHDERFVGLDGIAELDRKMVETRKHLIHPLVNISLDLFILSAPIPFLISFRVFCRSVLLQVEIISKNE</sequence>
<accession>A0AAF0WTJ6</accession>
<evidence type="ECO:0000259" key="1">
    <source>
        <dbReference type="Pfam" id="PF14291"/>
    </source>
</evidence>
<dbReference type="PANTHER" id="PTHR11697:SF230">
    <property type="entry name" value="ZINC FINGER, MYM DOMAIN CONTAINING 1"/>
    <property type="match status" value="1"/>
</dbReference>